<evidence type="ECO:0000313" key="2">
    <source>
        <dbReference type="Proteomes" id="UP000008730"/>
    </source>
</evidence>
<accession>E5E4F8</accession>
<reference evidence="1 2" key="1">
    <citation type="journal article" date="2010" name="Virol. J.">
        <title>Genomes of the T4-related bacteriophages as windows on microbial genome evolution.</title>
        <authorList>
            <person name="Petrov V.M."/>
            <person name="Ratnayaka S."/>
            <person name="Nolan J.M."/>
            <person name="Miller E.S."/>
            <person name="Karam J.D."/>
        </authorList>
    </citation>
    <scope>NUCLEOTIDE SEQUENCE [LARGE SCALE GENOMIC DNA]</scope>
</reference>
<organism evidence="1 2">
    <name type="scientific">Acinetobacter phage Acj61</name>
    <dbReference type="NCBI Taxonomy" id="760732"/>
    <lineage>
        <taxon>Viruses</taxon>
        <taxon>Duplodnaviria</taxon>
        <taxon>Heunggongvirae</taxon>
        <taxon>Uroviricota</taxon>
        <taxon>Caudoviricetes</taxon>
        <taxon>Pantevenvirales</taxon>
        <taxon>Straboviridae</taxon>
        <taxon>Twarogvirinae</taxon>
        <taxon>Lasallevirus</taxon>
        <taxon>Lasallevirus Acj61</taxon>
        <taxon>Acinetobacter virus Acj61</taxon>
    </lineage>
</organism>
<name>E5E4F8_9CAUD</name>
<keyword evidence="2" id="KW-1185">Reference proteome</keyword>
<sequence length="208" mass="23760">MIIDQTVKVKIVASNFKYFSELGYELKKLERRGANPQILDVKIEHLKPGSNMQVSCQCDRCSEVYTQRFCRDTDTCYACRKHLSLLGNKHGAGGGYTIPSMQGENHPRWNPNKSEKRKYTNACNKVTAQFDLSVLENSDKPRGLCGVEGAYQLDHIIPIQYGFENSIPPEIIGHIDNLQFIPWEENNAKRDKLLKEIPNGIDRFNTRV</sequence>
<dbReference type="EMBL" id="GU911519">
    <property type="protein sequence ID" value="ADG36142.1"/>
    <property type="molecule type" value="Genomic_DNA"/>
</dbReference>
<proteinExistence type="predicted"/>
<dbReference type="OrthoDB" id="20792at10239"/>
<dbReference type="Proteomes" id="UP000008730">
    <property type="component" value="Segment"/>
</dbReference>
<dbReference type="GeneID" id="9926068"/>
<evidence type="ECO:0000313" key="1">
    <source>
        <dbReference type="EMBL" id="ADG36142.1"/>
    </source>
</evidence>
<dbReference type="RefSeq" id="YP_004009794.1">
    <property type="nucleotide sequence ID" value="NC_014661.1"/>
</dbReference>
<dbReference type="KEGG" id="vg:9926068"/>
<protein>
    <submittedName>
        <fullName evidence="1">Conserved hypothetical phage protein</fullName>
    </submittedName>
</protein>
<gene>
    <name evidence="1" type="ORF">Acj61p177</name>
</gene>